<evidence type="ECO:0000313" key="2">
    <source>
        <dbReference type="Proteomes" id="UP001159659"/>
    </source>
</evidence>
<protein>
    <submittedName>
        <fullName evidence="1">Uncharacterized protein</fullName>
    </submittedName>
</protein>
<sequence>MEHGRKLDDIFTSPYWPVWTKHLKDYNIKNPGHEMDEIRVLLDNYDENAVLDMIQSTKKNPATKEWVASPAMS</sequence>
<gene>
    <name evidence="1" type="ORF">PFR002_LOCUS7437</name>
</gene>
<evidence type="ECO:0000313" key="1">
    <source>
        <dbReference type="EMBL" id="CAI5734266.1"/>
    </source>
</evidence>
<comment type="caution">
    <text evidence="1">The sequence shown here is derived from an EMBL/GenBank/DDBJ whole genome shotgun (WGS) entry which is preliminary data.</text>
</comment>
<dbReference type="Proteomes" id="UP001159659">
    <property type="component" value="Unassembled WGS sequence"/>
</dbReference>
<dbReference type="EMBL" id="CANTFK010000947">
    <property type="protein sequence ID" value="CAI5734266.1"/>
    <property type="molecule type" value="Genomic_DNA"/>
</dbReference>
<name>A0AAV0UB99_9STRA</name>
<dbReference type="AlphaFoldDB" id="A0AAV0UB99"/>
<organism evidence="1 2">
    <name type="scientific">Peronospora farinosa</name>
    <dbReference type="NCBI Taxonomy" id="134698"/>
    <lineage>
        <taxon>Eukaryota</taxon>
        <taxon>Sar</taxon>
        <taxon>Stramenopiles</taxon>
        <taxon>Oomycota</taxon>
        <taxon>Peronosporomycetes</taxon>
        <taxon>Peronosporales</taxon>
        <taxon>Peronosporaceae</taxon>
        <taxon>Peronospora</taxon>
    </lineage>
</organism>
<reference evidence="1" key="1">
    <citation type="submission" date="2022-12" db="EMBL/GenBank/DDBJ databases">
        <authorList>
            <person name="Webb A."/>
        </authorList>
    </citation>
    <scope>NUCLEOTIDE SEQUENCE</scope>
    <source>
        <strain evidence="1">Pf2</strain>
    </source>
</reference>
<accession>A0AAV0UB99</accession>
<proteinExistence type="predicted"/>